<dbReference type="KEGG" id="css:Cst_c23220"/>
<protein>
    <submittedName>
        <fullName evidence="1">Uncharacterized protein</fullName>
    </submittedName>
</protein>
<evidence type="ECO:0000313" key="2">
    <source>
        <dbReference type="Proteomes" id="UP000011220"/>
    </source>
</evidence>
<evidence type="ECO:0000313" key="1">
    <source>
        <dbReference type="EMBL" id="AGC69282.1"/>
    </source>
</evidence>
<dbReference type="AlphaFoldDB" id="L7VR71"/>
<dbReference type="EMBL" id="CP004044">
    <property type="protein sequence ID" value="AGC69282.1"/>
    <property type="molecule type" value="Genomic_DNA"/>
</dbReference>
<reference evidence="1 2" key="1">
    <citation type="journal article" date="2013" name="Genome Announc.">
        <title>Complete genome sequence of Clostridium stercorarium subsp. stercorarium strain DSM 8532, a thermophilic degrader of plant cell wall fibers.</title>
        <authorList>
            <person name="Poehlein A."/>
            <person name="Zverlov V.V."/>
            <person name="Daniel R."/>
            <person name="Schwarz W.H."/>
            <person name="Liebl W."/>
        </authorList>
    </citation>
    <scope>NUCLEOTIDE SEQUENCE [LARGE SCALE GENOMIC DNA]</scope>
    <source>
        <strain evidence="2">ATCC 35414 / DSM 8532 / NCIMB 11754</strain>
    </source>
</reference>
<name>L7VR71_THES1</name>
<gene>
    <name evidence="1" type="ordered locus">Cst_c23220</name>
</gene>
<dbReference type="RefSeq" id="WP_015359961.1">
    <property type="nucleotide sequence ID" value="NC_020134.1"/>
</dbReference>
<dbReference type="PATRIC" id="fig|1121335.3.peg.2331"/>
<dbReference type="STRING" id="1121335.Cst_c23220"/>
<sequence>MGKIVAIGGGELRKGETQGLTDLLLNCRERQIRNCFSYPP</sequence>
<accession>L7VR71</accession>
<dbReference type="Proteomes" id="UP000011220">
    <property type="component" value="Chromosome"/>
</dbReference>
<organism evidence="1 2">
    <name type="scientific">Thermoclostridium stercorarium (strain ATCC 35414 / DSM 8532 / NCIMB 11754)</name>
    <name type="common">Clostridium stercorarium</name>
    <dbReference type="NCBI Taxonomy" id="1121335"/>
    <lineage>
        <taxon>Bacteria</taxon>
        <taxon>Bacillati</taxon>
        <taxon>Bacillota</taxon>
        <taxon>Clostridia</taxon>
        <taxon>Eubacteriales</taxon>
        <taxon>Oscillospiraceae</taxon>
        <taxon>Thermoclostridium</taxon>
    </lineage>
</organism>
<proteinExistence type="predicted"/>
<keyword evidence="2" id="KW-1185">Reference proteome</keyword>